<dbReference type="CTD" id="9937680"/>
<proteinExistence type="predicted"/>
<protein>
    <submittedName>
        <fullName evidence="1">Uncharacterized protein</fullName>
    </submittedName>
</protein>
<dbReference type="InParanoid" id="A0A1S0UC45"/>
<evidence type="ECO:0000313" key="1">
    <source>
        <dbReference type="EMBL" id="EFO28179.1"/>
    </source>
</evidence>
<name>A0A1S0UC45_LOALO</name>
<dbReference type="KEGG" id="loa:LOAG_00312"/>
<dbReference type="RefSeq" id="XP_003135900.1">
    <property type="nucleotide sequence ID" value="XM_003135852.2"/>
</dbReference>
<dbReference type="EMBL" id="JH712236">
    <property type="protein sequence ID" value="EFO28179.1"/>
    <property type="molecule type" value="Genomic_DNA"/>
</dbReference>
<reference evidence="1" key="1">
    <citation type="submission" date="2012-04" db="EMBL/GenBank/DDBJ databases">
        <title>The Genome Sequence of Loa loa.</title>
        <authorList>
            <consortium name="The Broad Institute Genome Sequencing Platform"/>
            <consortium name="Broad Institute Genome Sequencing Center for Infectious Disease"/>
            <person name="Nutman T.B."/>
            <person name="Fink D.L."/>
            <person name="Russ C."/>
            <person name="Young S."/>
            <person name="Zeng Q."/>
            <person name="Gargeya S."/>
            <person name="Alvarado L."/>
            <person name="Berlin A."/>
            <person name="Chapman S.B."/>
            <person name="Chen Z."/>
            <person name="Freedman E."/>
            <person name="Gellesch M."/>
            <person name="Goldberg J."/>
            <person name="Griggs A."/>
            <person name="Gujja S."/>
            <person name="Heilman E.R."/>
            <person name="Heiman D."/>
            <person name="Howarth C."/>
            <person name="Mehta T."/>
            <person name="Neiman D."/>
            <person name="Pearson M."/>
            <person name="Roberts A."/>
            <person name="Saif S."/>
            <person name="Shea T."/>
            <person name="Shenoy N."/>
            <person name="Sisk P."/>
            <person name="Stolte C."/>
            <person name="Sykes S."/>
            <person name="White J."/>
            <person name="Yandava C."/>
            <person name="Haas B."/>
            <person name="Henn M.R."/>
            <person name="Nusbaum C."/>
            <person name="Birren B."/>
        </authorList>
    </citation>
    <scope>NUCLEOTIDE SEQUENCE [LARGE SCALE GENOMIC DNA]</scope>
</reference>
<organism evidence="1">
    <name type="scientific">Loa loa</name>
    <name type="common">Eye worm</name>
    <name type="synonym">Filaria loa</name>
    <dbReference type="NCBI Taxonomy" id="7209"/>
    <lineage>
        <taxon>Eukaryota</taxon>
        <taxon>Metazoa</taxon>
        <taxon>Ecdysozoa</taxon>
        <taxon>Nematoda</taxon>
        <taxon>Chromadorea</taxon>
        <taxon>Rhabditida</taxon>
        <taxon>Spirurina</taxon>
        <taxon>Spiruromorpha</taxon>
        <taxon>Filarioidea</taxon>
        <taxon>Onchocercidae</taxon>
        <taxon>Loa</taxon>
    </lineage>
</organism>
<accession>A0A1S0UC45</accession>
<dbReference type="GeneID" id="9937680"/>
<dbReference type="AlphaFoldDB" id="A0A1S0UC45"/>
<gene>
    <name evidence="1" type="ORF">LOAG_00312</name>
</gene>
<sequence length="97" mass="10429">MIRVLLRLSIQYNAGAGTVVLGLRGFQKRVSSRAIADEVVVPKALPSSRHHLLFTVLIQQGSAGNGRLPTKDYELARQRTVTSTSAATCFCCASAVK</sequence>